<protein>
    <submittedName>
        <fullName evidence="7">WRKY transcription factor 11</fullName>
    </submittedName>
</protein>
<sequence>MVAQRANKFLKREARERLIKMAVHLMGYTKMDDQMSIQEAAAAGIRSMENLIFQLNHHQQNSASSSSMATIDCREITDHTVAKFKKMISILNRTGHARFRRGPASCPVLPAVLTPTPPQIPAPNQQNPAMISHLLPLQSLTLDFTKPSSSINGGGSTHDLPSITPASAQYKKDSSFCISTPISSANSSFMSSITGDGSVSIGRHGVSTALLPPAGTISADAPFPGKPPLSSYKKRCHSHSHSDFAGKLSTNGSRCHCSKRRKNRVKKTIRVPAISSKMADIPPDEYSWRKYGQKPIKGSPYPRGYYKCSSLRGCPARKHVERAPDDPSMLIVTYECEHRHSQPSDPQLGTNREI</sequence>
<proteinExistence type="predicted"/>
<dbReference type="Proteomes" id="UP001418222">
    <property type="component" value="Unassembled WGS sequence"/>
</dbReference>
<evidence type="ECO:0000256" key="3">
    <source>
        <dbReference type="ARBA" id="ARBA00023125"/>
    </source>
</evidence>
<dbReference type="GO" id="GO:0005634">
    <property type="term" value="C:nucleus"/>
    <property type="evidence" value="ECO:0007669"/>
    <property type="project" value="UniProtKB-SubCell"/>
</dbReference>
<reference evidence="7 8" key="1">
    <citation type="journal article" date="2022" name="Nat. Plants">
        <title>Genomes of leafy and leafless Platanthera orchids illuminate the evolution of mycoheterotrophy.</title>
        <authorList>
            <person name="Li M.H."/>
            <person name="Liu K.W."/>
            <person name="Li Z."/>
            <person name="Lu H.C."/>
            <person name="Ye Q.L."/>
            <person name="Zhang D."/>
            <person name="Wang J.Y."/>
            <person name="Li Y.F."/>
            <person name="Zhong Z.M."/>
            <person name="Liu X."/>
            <person name="Yu X."/>
            <person name="Liu D.K."/>
            <person name="Tu X.D."/>
            <person name="Liu B."/>
            <person name="Hao Y."/>
            <person name="Liao X.Y."/>
            <person name="Jiang Y.T."/>
            <person name="Sun W.H."/>
            <person name="Chen J."/>
            <person name="Chen Y.Q."/>
            <person name="Ai Y."/>
            <person name="Zhai J.W."/>
            <person name="Wu S.S."/>
            <person name="Zhou Z."/>
            <person name="Hsiao Y.Y."/>
            <person name="Wu W.L."/>
            <person name="Chen Y.Y."/>
            <person name="Lin Y.F."/>
            <person name="Hsu J.L."/>
            <person name="Li C.Y."/>
            <person name="Wang Z.W."/>
            <person name="Zhao X."/>
            <person name="Zhong W.Y."/>
            <person name="Ma X.K."/>
            <person name="Ma L."/>
            <person name="Huang J."/>
            <person name="Chen G.Z."/>
            <person name="Huang M.Z."/>
            <person name="Huang L."/>
            <person name="Peng D.H."/>
            <person name="Luo Y.B."/>
            <person name="Zou S.Q."/>
            <person name="Chen S.P."/>
            <person name="Lan S."/>
            <person name="Tsai W.C."/>
            <person name="Van de Peer Y."/>
            <person name="Liu Z.J."/>
        </authorList>
    </citation>
    <scope>NUCLEOTIDE SEQUENCE [LARGE SCALE GENOMIC DNA]</scope>
    <source>
        <strain evidence="7">Lor287</strain>
    </source>
</reference>
<keyword evidence="8" id="KW-1185">Reference proteome</keyword>
<comment type="subcellular location">
    <subcellularLocation>
        <location evidence="1">Nucleus</location>
    </subcellularLocation>
</comment>
<name>A0AAP0BYM1_9ASPA</name>
<keyword evidence="3" id="KW-0238">DNA-binding</keyword>
<dbReference type="InterPro" id="IPR018872">
    <property type="entry name" value="Zn-cluster-dom"/>
</dbReference>
<dbReference type="PANTHER" id="PTHR31282">
    <property type="entry name" value="WRKY TRANSCRIPTION FACTOR 21-RELATED"/>
    <property type="match status" value="1"/>
</dbReference>
<dbReference type="PROSITE" id="PS50811">
    <property type="entry name" value="WRKY"/>
    <property type="match status" value="1"/>
</dbReference>
<organism evidence="7 8">
    <name type="scientific">Platanthera zijinensis</name>
    <dbReference type="NCBI Taxonomy" id="2320716"/>
    <lineage>
        <taxon>Eukaryota</taxon>
        <taxon>Viridiplantae</taxon>
        <taxon>Streptophyta</taxon>
        <taxon>Embryophyta</taxon>
        <taxon>Tracheophyta</taxon>
        <taxon>Spermatophyta</taxon>
        <taxon>Magnoliopsida</taxon>
        <taxon>Liliopsida</taxon>
        <taxon>Asparagales</taxon>
        <taxon>Orchidaceae</taxon>
        <taxon>Orchidoideae</taxon>
        <taxon>Orchideae</taxon>
        <taxon>Orchidinae</taxon>
        <taxon>Platanthera</taxon>
    </lineage>
</organism>
<dbReference type="FunFam" id="2.20.25.80:FF:000004">
    <property type="entry name" value="WRKY transcription factor 65"/>
    <property type="match status" value="1"/>
</dbReference>
<dbReference type="Pfam" id="PF03106">
    <property type="entry name" value="WRKY"/>
    <property type="match status" value="1"/>
</dbReference>
<evidence type="ECO:0000256" key="1">
    <source>
        <dbReference type="ARBA" id="ARBA00004123"/>
    </source>
</evidence>
<dbReference type="SUPFAM" id="SSF118290">
    <property type="entry name" value="WRKY DNA-binding domain"/>
    <property type="match status" value="1"/>
</dbReference>
<dbReference type="EMBL" id="JBBWWQ010000002">
    <property type="protein sequence ID" value="KAK8953790.1"/>
    <property type="molecule type" value="Genomic_DNA"/>
</dbReference>
<evidence type="ECO:0000256" key="4">
    <source>
        <dbReference type="ARBA" id="ARBA00023163"/>
    </source>
</evidence>
<evidence type="ECO:0000256" key="5">
    <source>
        <dbReference type="ARBA" id="ARBA00023242"/>
    </source>
</evidence>
<accession>A0AAP0BYM1</accession>
<evidence type="ECO:0000256" key="2">
    <source>
        <dbReference type="ARBA" id="ARBA00023015"/>
    </source>
</evidence>
<dbReference type="Pfam" id="PF10533">
    <property type="entry name" value="Plant_zn_clust"/>
    <property type="match status" value="1"/>
</dbReference>
<keyword evidence="2" id="KW-0805">Transcription regulation</keyword>
<dbReference type="GO" id="GO:0043565">
    <property type="term" value="F:sequence-specific DNA binding"/>
    <property type="evidence" value="ECO:0007669"/>
    <property type="project" value="InterPro"/>
</dbReference>
<evidence type="ECO:0000313" key="8">
    <source>
        <dbReference type="Proteomes" id="UP001418222"/>
    </source>
</evidence>
<dbReference type="InterPro" id="IPR044810">
    <property type="entry name" value="WRKY_plant"/>
</dbReference>
<dbReference type="InterPro" id="IPR036576">
    <property type="entry name" value="WRKY_dom_sf"/>
</dbReference>
<dbReference type="AlphaFoldDB" id="A0AAP0BYM1"/>
<gene>
    <name evidence="7" type="primary">WRKY11</name>
    <name evidence="7" type="ORF">KSP39_PZI002068</name>
</gene>
<dbReference type="InterPro" id="IPR003657">
    <property type="entry name" value="WRKY_dom"/>
</dbReference>
<evidence type="ECO:0000259" key="6">
    <source>
        <dbReference type="PROSITE" id="PS50811"/>
    </source>
</evidence>
<dbReference type="Gene3D" id="2.20.25.80">
    <property type="entry name" value="WRKY domain"/>
    <property type="match status" value="1"/>
</dbReference>
<feature type="domain" description="WRKY" evidence="6">
    <location>
        <begin position="277"/>
        <end position="343"/>
    </location>
</feature>
<comment type="caution">
    <text evidence="7">The sequence shown here is derived from an EMBL/GenBank/DDBJ whole genome shotgun (WGS) entry which is preliminary data.</text>
</comment>
<dbReference type="SMART" id="SM00774">
    <property type="entry name" value="WRKY"/>
    <property type="match status" value="1"/>
</dbReference>
<evidence type="ECO:0000313" key="7">
    <source>
        <dbReference type="EMBL" id="KAK8953790.1"/>
    </source>
</evidence>
<keyword evidence="4" id="KW-0804">Transcription</keyword>
<dbReference type="GO" id="GO:0003700">
    <property type="term" value="F:DNA-binding transcription factor activity"/>
    <property type="evidence" value="ECO:0007669"/>
    <property type="project" value="InterPro"/>
</dbReference>
<keyword evidence="5" id="KW-0539">Nucleus</keyword>